<accession>A0A1G6SBW2</accession>
<dbReference type="STRING" id="2741.SAMN04489866_101284"/>
<protein>
    <recommendedName>
        <fullName evidence="3">Uridine kinase</fullName>
    </recommendedName>
</protein>
<organism evidence="1 2">
    <name type="scientific">Peptococcus niger</name>
    <dbReference type="NCBI Taxonomy" id="2741"/>
    <lineage>
        <taxon>Bacteria</taxon>
        <taxon>Bacillati</taxon>
        <taxon>Bacillota</taxon>
        <taxon>Clostridia</taxon>
        <taxon>Eubacteriales</taxon>
        <taxon>Peptococcaceae</taxon>
        <taxon>Peptococcus</taxon>
    </lineage>
</organism>
<dbReference type="Proteomes" id="UP000198995">
    <property type="component" value="Unassembled WGS sequence"/>
</dbReference>
<reference evidence="1 2" key="1">
    <citation type="submission" date="2016-10" db="EMBL/GenBank/DDBJ databases">
        <authorList>
            <person name="de Groot N.N."/>
        </authorList>
    </citation>
    <scope>NUCLEOTIDE SEQUENCE [LARGE SCALE GENOMIC DNA]</scope>
    <source>
        <strain evidence="1 2">DSM 20475</strain>
    </source>
</reference>
<evidence type="ECO:0000313" key="2">
    <source>
        <dbReference type="Proteomes" id="UP000198995"/>
    </source>
</evidence>
<dbReference type="InterPro" id="IPR027417">
    <property type="entry name" value="P-loop_NTPase"/>
</dbReference>
<dbReference type="AlphaFoldDB" id="A0A1G6SBW2"/>
<keyword evidence="2" id="KW-1185">Reference proteome</keyword>
<dbReference type="OrthoDB" id="1420794at2"/>
<name>A0A1G6SBW2_PEPNI</name>
<evidence type="ECO:0008006" key="3">
    <source>
        <dbReference type="Google" id="ProtNLM"/>
    </source>
</evidence>
<proteinExistence type="predicted"/>
<dbReference type="EMBL" id="FNAF01000001">
    <property type="protein sequence ID" value="SDD14161.1"/>
    <property type="molecule type" value="Genomic_DNA"/>
</dbReference>
<evidence type="ECO:0000313" key="1">
    <source>
        <dbReference type="EMBL" id="SDD14161.1"/>
    </source>
</evidence>
<gene>
    <name evidence="1" type="ORF">SAMN04489866_101284</name>
</gene>
<dbReference type="RefSeq" id="WP_091790961.1">
    <property type="nucleotide sequence ID" value="NZ_FNAF01000001.1"/>
</dbReference>
<dbReference type="Gene3D" id="3.40.50.300">
    <property type="entry name" value="P-loop containing nucleotide triphosphate hydrolases"/>
    <property type="match status" value="1"/>
</dbReference>
<sequence length="186" mass="21910">MLKKIISLVDDKVKKQDFCVVAIDGMAGAGKTTLSKELKKYYGIKANVISIDDFYQPWIVNSLNNGLAPHINKTRILNEILKPIYLKKDIHYTPFNCKEQRYENDIYLKYKPISIIEGSYSCLPIFEIYYDLELLLITSTIQQKRRLLKREGENNFKNFEEIWLPRESKYFLETDIINRMDLVLKS</sequence>
<dbReference type="SUPFAM" id="SSF52540">
    <property type="entry name" value="P-loop containing nucleoside triphosphate hydrolases"/>
    <property type="match status" value="1"/>
</dbReference>